<dbReference type="Proteomes" id="UP001595528">
    <property type="component" value="Unassembled WGS sequence"/>
</dbReference>
<accession>A0ABV7L0B9</accession>
<dbReference type="Pfam" id="PF13470">
    <property type="entry name" value="PIN_3"/>
    <property type="match status" value="1"/>
</dbReference>
<dbReference type="InterPro" id="IPR002716">
    <property type="entry name" value="PIN_dom"/>
</dbReference>
<name>A0ABV7L0B9_9PROT</name>
<keyword evidence="3" id="KW-1185">Reference proteome</keyword>
<dbReference type="EMBL" id="JBHRTR010000025">
    <property type="protein sequence ID" value="MFC3227820.1"/>
    <property type="molecule type" value="Genomic_DNA"/>
</dbReference>
<dbReference type="RefSeq" id="WP_379900466.1">
    <property type="nucleotide sequence ID" value="NZ_JBHRTR010000025.1"/>
</dbReference>
<dbReference type="InterPro" id="IPR002850">
    <property type="entry name" value="PIN_toxin-like"/>
</dbReference>
<organism evidence="2 3">
    <name type="scientific">Marinibaculum pumilum</name>
    <dbReference type="NCBI Taxonomy" id="1766165"/>
    <lineage>
        <taxon>Bacteria</taxon>
        <taxon>Pseudomonadati</taxon>
        <taxon>Pseudomonadota</taxon>
        <taxon>Alphaproteobacteria</taxon>
        <taxon>Rhodospirillales</taxon>
        <taxon>Rhodospirillaceae</taxon>
        <taxon>Marinibaculum</taxon>
    </lineage>
</organism>
<evidence type="ECO:0000259" key="1">
    <source>
        <dbReference type="Pfam" id="PF13470"/>
    </source>
</evidence>
<gene>
    <name evidence="2" type="ORF">ACFOGJ_11290</name>
</gene>
<feature type="domain" description="PIN" evidence="1">
    <location>
        <begin position="8"/>
        <end position="95"/>
    </location>
</feature>
<protein>
    <submittedName>
        <fullName evidence="2">Toxin-antitoxin system toxin component, PIN family</fullName>
    </submittedName>
</protein>
<evidence type="ECO:0000313" key="3">
    <source>
        <dbReference type="Proteomes" id="UP001595528"/>
    </source>
</evidence>
<sequence>MRIGQFIWLVGRPSWIIGNALYCEYESVLGREGLWQDAPLERDERDRLFDALMSVSAWVRIHYLWRPNLPDEGDSHLLELAVAGAANAIVTANKRDFDRSELWFPALRIETAGEFLDRRSLT</sequence>
<dbReference type="PANTHER" id="PTHR34610">
    <property type="entry name" value="SSL7007 PROTEIN"/>
    <property type="match status" value="1"/>
</dbReference>
<proteinExistence type="predicted"/>
<comment type="caution">
    <text evidence="2">The sequence shown here is derived from an EMBL/GenBank/DDBJ whole genome shotgun (WGS) entry which is preliminary data.</text>
</comment>
<evidence type="ECO:0000313" key="2">
    <source>
        <dbReference type="EMBL" id="MFC3227820.1"/>
    </source>
</evidence>
<reference evidence="3" key="1">
    <citation type="journal article" date="2019" name="Int. J. Syst. Evol. Microbiol.">
        <title>The Global Catalogue of Microorganisms (GCM) 10K type strain sequencing project: providing services to taxonomists for standard genome sequencing and annotation.</title>
        <authorList>
            <consortium name="The Broad Institute Genomics Platform"/>
            <consortium name="The Broad Institute Genome Sequencing Center for Infectious Disease"/>
            <person name="Wu L."/>
            <person name="Ma J."/>
        </authorList>
    </citation>
    <scope>NUCLEOTIDE SEQUENCE [LARGE SCALE GENOMIC DNA]</scope>
    <source>
        <strain evidence="3">KCTC 42964</strain>
    </source>
</reference>
<dbReference type="PANTHER" id="PTHR34610:SF3">
    <property type="entry name" value="SSL7007 PROTEIN"/>
    <property type="match status" value="1"/>
</dbReference>